<reference evidence="2" key="1">
    <citation type="submission" date="2016-05" db="EMBL/GenBank/DDBJ databases">
        <authorList>
            <person name="Lavstsen T."/>
            <person name="Jespersen J.S."/>
        </authorList>
    </citation>
    <scope>NUCLEOTIDE SEQUENCE</scope>
    <source>
        <tissue evidence="2">Brain</tissue>
    </source>
</reference>
<sequence>ELHHHHHFSLCQEAHKARTSFFHRDRFPAALLVEFHEHHPALFLSASATCRQVVLGRPLFLRPSGAQPRATAQSLVSSFRSTWPIQFHLLLLTSSLILSVCAISSTVLLETCCCHRILKILLRHFVWKASSFFSSPFVSFHVSHPYSSTDSTRLLNREVFVFLLMSLAIQMFESCLCLTLANPTLLLISAVPPPSLVTLAPRYVKLSTSSTSLSPTFSLSSLLLFTFMILHFPAFSLSPTLAAFFSSLVVLC</sequence>
<keyword evidence="1" id="KW-1133">Transmembrane helix</keyword>
<feature type="non-terminal residue" evidence="2">
    <location>
        <position position="1"/>
    </location>
</feature>
<organism evidence="2">
    <name type="scientific">Nothobranchius pienaari</name>
    <dbReference type="NCBI Taxonomy" id="704102"/>
    <lineage>
        <taxon>Eukaryota</taxon>
        <taxon>Metazoa</taxon>
        <taxon>Chordata</taxon>
        <taxon>Craniata</taxon>
        <taxon>Vertebrata</taxon>
        <taxon>Euteleostomi</taxon>
        <taxon>Actinopterygii</taxon>
        <taxon>Neopterygii</taxon>
        <taxon>Teleostei</taxon>
        <taxon>Neoteleostei</taxon>
        <taxon>Acanthomorphata</taxon>
        <taxon>Ovalentaria</taxon>
        <taxon>Atherinomorphae</taxon>
        <taxon>Cyprinodontiformes</taxon>
        <taxon>Nothobranchiidae</taxon>
        <taxon>Nothobranchius</taxon>
    </lineage>
</organism>
<feature type="transmembrane region" description="Helical" evidence="1">
    <location>
        <begin position="159"/>
        <end position="178"/>
    </location>
</feature>
<keyword evidence="1" id="KW-0812">Transmembrane</keyword>
<dbReference type="EMBL" id="HAEF01017136">
    <property type="protein sequence ID" value="SBR58295.1"/>
    <property type="molecule type" value="Transcribed_RNA"/>
</dbReference>
<evidence type="ECO:0000256" key="1">
    <source>
        <dbReference type="SAM" id="Phobius"/>
    </source>
</evidence>
<protein>
    <submittedName>
        <fullName evidence="2">Uncharacterized protein</fullName>
    </submittedName>
</protein>
<feature type="transmembrane region" description="Helical" evidence="1">
    <location>
        <begin position="224"/>
        <end position="251"/>
    </location>
</feature>
<feature type="transmembrane region" description="Helical" evidence="1">
    <location>
        <begin position="85"/>
        <end position="109"/>
    </location>
</feature>
<name>A0A1A8MN17_9TELE</name>
<evidence type="ECO:0000313" key="2">
    <source>
        <dbReference type="EMBL" id="SBR58295.1"/>
    </source>
</evidence>
<reference evidence="2" key="2">
    <citation type="submission" date="2016-06" db="EMBL/GenBank/DDBJ databases">
        <title>The genome of a short-lived fish provides insights into sex chromosome evolution and the genetic control of aging.</title>
        <authorList>
            <person name="Reichwald K."/>
            <person name="Felder M."/>
            <person name="Petzold A."/>
            <person name="Koch P."/>
            <person name="Groth M."/>
            <person name="Platzer M."/>
        </authorList>
    </citation>
    <scope>NUCLEOTIDE SEQUENCE</scope>
    <source>
        <tissue evidence="2">Brain</tissue>
    </source>
</reference>
<feature type="non-terminal residue" evidence="2">
    <location>
        <position position="252"/>
    </location>
</feature>
<dbReference type="AlphaFoldDB" id="A0A1A8MN17"/>
<accession>A0A1A8MN17</accession>
<keyword evidence="1" id="KW-0472">Membrane</keyword>
<proteinExistence type="predicted"/>
<gene>
    <name evidence="2" type="primary">Nfu_g_1_007645</name>
</gene>